<feature type="transmembrane region" description="Helical" evidence="4">
    <location>
        <begin position="630"/>
        <end position="651"/>
    </location>
</feature>
<accession>A0ABR7EGU4</accession>
<evidence type="ECO:0000256" key="3">
    <source>
        <dbReference type="SAM" id="MobiDB-lite"/>
    </source>
</evidence>
<evidence type="ECO:0000313" key="8">
    <source>
        <dbReference type="Proteomes" id="UP000606889"/>
    </source>
</evidence>
<keyword evidence="8" id="KW-1185">Reference proteome</keyword>
<dbReference type="InterPro" id="IPR032675">
    <property type="entry name" value="LRR_dom_sf"/>
</dbReference>
<feature type="compositionally biased region" description="Polar residues" evidence="3">
    <location>
        <begin position="575"/>
        <end position="597"/>
    </location>
</feature>
<keyword evidence="2" id="KW-0677">Repeat</keyword>
<evidence type="ECO:0000256" key="1">
    <source>
        <dbReference type="ARBA" id="ARBA00022614"/>
    </source>
</evidence>
<dbReference type="Proteomes" id="UP000606889">
    <property type="component" value="Unassembled WGS sequence"/>
</dbReference>
<keyword evidence="1" id="KW-0433">Leucine-rich repeat</keyword>
<dbReference type="Gene3D" id="3.80.10.10">
    <property type="entry name" value="Ribonuclease Inhibitor"/>
    <property type="match status" value="2"/>
</dbReference>
<keyword evidence="4" id="KW-0472">Membrane</keyword>
<keyword evidence="4" id="KW-1133">Transmembrane helix</keyword>
<evidence type="ECO:0000313" key="7">
    <source>
        <dbReference type="EMBL" id="MBC5648995.1"/>
    </source>
</evidence>
<dbReference type="InterPro" id="IPR018247">
    <property type="entry name" value="EF_Hand_1_Ca_BS"/>
</dbReference>
<dbReference type="InterPro" id="IPR052574">
    <property type="entry name" value="CDIRP"/>
</dbReference>
<dbReference type="Pfam" id="PF23952">
    <property type="entry name" value="LRR_EndoS"/>
    <property type="match status" value="1"/>
</dbReference>
<name>A0ABR7EGU4_9FIRM</name>
<dbReference type="EMBL" id="JACOON010000006">
    <property type="protein sequence ID" value="MBC5648995.1"/>
    <property type="molecule type" value="Genomic_DNA"/>
</dbReference>
<dbReference type="SUPFAM" id="SSF52058">
    <property type="entry name" value="L domain-like"/>
    <property type="match status" value="1"/>
</dbReference>
<evidence type="ECO:0000259" key="6">
    <source>
        <dbReference type="PROSITE" id="PS50222"/>
    </source>
</evidence>
<evidence type="ECO:0000256" key="5">
    <source>
        <dbReference type="SAM" id="SignalP"/>
    </source>
</evidence>
<protein>
    <submittedName>
        <fullName evidence="7">Leucine-rich repeat domain-containing protein</fullName>
    </submittedName>
</protein>
<gene>
    <name evidence="7" type="ORF">H8S18_11660</name>
</gene>
<feature type="chain" id="PRO_5047130294" evidence="5">
    <location>
        <begin position="30"/>
        <end position="655"/>
    </location>
</feature>
<dbReference type="InterPro" id="IPR002048">
    <property type="entry name" value="EF_hand_dom"/>
</dbReference>
<reference evidence="7 8" key="1">
    <citation type="submission" date="2020-08" db="EMBL/GenBank/DDBJ databases">
        <title>Genome public.</title>
        <authorList>
            <person name="Liu C."/>
            <person name="Sun Q."/>
        </authorList>
    </citation>
    <scope>NUCLEOTIDE SEQUENCE [LARGE SCALE GENOMIC DNA]</scope>
    <source>
        <strain evidence="7 8">NSJ-35</strain>
    </source>
</reference>
<dbReference type="PANTHER" id="PTHR47566:SF1">
    <property type="entry name" value="PROTEIN NUD1"/>
    <property type="match status" value="1"/>
</dbReference>
<organism evidence="7 8">
    <name type="scientific">Christensenella tenuis</name>
    <dbReference type="NCBI Taxonomy" id="2763033"/>
    <lineage>
        <taxon>Bacteria</taxon>
        <taxon>Bacillati</taxon>
        <taxon>Bacillota</taxon>
        <taxon>Clostridia</taxon>
        <taxon>Christensenellales</taxon>
        <taxon>Christensenellaceae</taxon>
        <taxon>Christensenella</taxon>
    </lineage>
</organism>
<dbReference type="PROSITE" id="PS00018">
    <property type="entry name" value="EF_HAND_1"/>
    <property type="match status" value="1"/>
</dbReference>
<comment type="caution">
    <text evidence="7">The sequence shown here is derived from an EMBL/GenBank/DDBJ whole genome shotgun (WGS) entry which is preliminary data.</text>
</comment>
<sequence>MDRKMCRNFLVLGITLLCALSIMPSTAKAAEEIGINEQNFPDSNFRTVLEQYDTDHDHILSPEEMSAMVSTAGILDVSNKDITNLQGIQLLPDVKHLFCNGNSALSTLDLSGTKIETVNAYDCSALKTITARGLQSEHFAVTPKGETIAVEKIDITGSSIQTLDTSACGNLALLDVSNCALTSLNCDSNRKLTYLNCSNNAISNTTGELAIENCSLLEEIDCSGNKLTSLAVPPFVRILDCSENILETLSVSNNSNLQSLNCSNNQLKQLDVAGNPKLKELSCDNNLLGSLDVSNNSLLESLDCSNNSLSALDVSANTSLQELSCGNNRLSVLHADHVADIAAGDQYPDPVDFYANQGKRIVYLTDIIGEQDAKRVDGARGGQYDSNQYALLLDGGGLPSVGYVYDSNINGAGIGEMNVYLNFADRRDYTYDLKIEGGIKVPPSLTGNTTFNTVQKIETALESEIIKTIPDASIRYFDVTMLVDRKKDGGWRAAEWYEIPEDGVNVTLPFAQTGESKVLIAHLKTDRENGGRDPKIEVFTPEVTEGGAKVRVDSLSPFALGWGKNSVDPKPVETPSGTGDQPQQGLTSPDQPQQGLTSPEKPATDKPQQGITSSTSSAKKAPPTGDTEDMPMFLLVLCAAFLCIVICMRYMRVKQ</sequence>
<keyword evidence="5" id="KW-0732">Signal</keyword>
<evidence type="ECO:0000256" key="2">
    <source>
        <dbReference type="ARBA" id="ARBA00022737"/>
    </source>
</evidence>
<feature type="region of interest" description="Disordered" evidence="3">
    <location>
        <begin position="562"/>
        <end position="626"/>
    </location>
</feature>
<dbReference type="PANTHER" id="PTHR47566">
    <property type="match status" value="1"/>
</dbReference>
<dbReference type="RefSeq" id="WP_186858446.1">
    <property type="nucleotide sequence ID" value="NZ_JACOON010000006.1"/>
</dbReference>
<proteinExistence type="predicted"/>
<feature type="signal peptide" evidence="5">
    <location>
        <begin position="1"/>
        <end position="29"/>
    </location>
</feature>
<feature type="domain" description="EF-hand" evidence="6">
    <location>
        <begin position="40"/>
        <end position="75"/>
    </location>
</feature>
<evidence type="ECO:0000256" key="4">
    <source>
        <dbReference type="SAM" id="Phobius"/>
    </source>
</evidence>
<dbReference type="PROSITE" id="PS50222">
    <property type="entry name" value="EF_HAND_2"/>
    <property type="match status" value="1"/>
</dbReference>
<keyword evidence="4" id="KW-0812">Transmembrane</keyword>
<feature type="compositionally biased region" description="Polar residues" evidence="3">
    <location>
        <begin position="606"/>
        <end position="618"/>
    </location>
</feature>